<name>A0AA36FD08_OCTVU</name>
<evidence type="ECO:0000313" key="6">
    <source>
        <dbReference type="Proteomes" id="UP001162480"/>
    </source>
</evidence>
<reference evidence="5" key="1">
    <citation type="submission" date="2023-08" db="EMBL/GenBank/DDBJ databases">
        <authorList>
            <person name="Alioto T."/>
            <person name="Alioto T."/>
            <person name="Gomez Garrido J."/>
        </authorList>
    </citation>
    <scope>NUCLEOTIDE SEQUENCE</scope>
</reference>
<sequence length="134" mass="15057">MFAEFTESEKGRMKLVDNGHTYYKNGENGEHVYWKSEKYPKTKCHACIITIKDETVKSSNDHNHVLDAAEIVAKEAVSKIRQLAKSTQDAPHSVVSSVPDDCDQAVGSKLPKMQSIKIYKATNLYWTGPTINLQ</sequence>
<dbReference type="Gene3D" id="2.20.25.240">
    <property type="match status" value="1"/>
</dbReference>
<gene>
    <name evidence="5" type="ORF">OCTVUL_1B015536</name>
</gene>
<dbReference type="Pfam" id="PF04500">
    <property type="entry name" value="FLYWCH"/>
    <property type="match status" value="1"/>
</dbReference>
<keyword evidence="2" id="KW-0863">Zinc-finger</keyword>
<organism evidence="5 6">
    <name type="scientific">Octopus vulgaris</name>
    <name type="common">Common octopus</name>
    <dbReference type="NCBI Taxonomy" id="6645"/>
    <lineage>
        <taxon>Eukaryota</taxon>
        <taxon>Metazoa</taxon>
        <taxon>Spiralia</taxon>
        <taxon>Lophotrochozoa</taxon>
        <taxon>Mollusca</taxon>
        <taxon>Cephalopoda</taxon>
        <taxon>Coleoidea</taxon>
        <taxon>Octopodiformes</taxon>
        <taxon>Octopoda</taxon>
        <taxon>Incirrata</taxon>
        <taxon>Octopodidae</taxon>
        <taxon>Octopus</taxon>
    </lineage>
</organism>
<evidence type="ECO:0000256" key="1">
    <source>
        <dbReference type="ARBA" id="ARBA00022723"/>
    </source>
</evidence>
<keyword evidence="3" id="KW-0862">Zinc</keyword>
<evidence type="ECO:0000256" key="3">
    <source>
        <dbReference type="ARBA" id="ARBA00022833"/>
    </source>
</evidence>
<proteinExistence type="predicted"/>
<dbReference type="EMBL" id="OX597824">
    <property type="protein sequence ID" value="CAI9730238.1"/>
    <property type="molecule type" value="Genomic_DNA"/>
</dbReference>
<keyword evidence="6" id="KW-1185">Reference proteome</keyword>
<evidence type="ECO:0000256" key="2">
    <source>
        <dbReference type="ARBA" id="ARBA00022771"/>
    </source>
</evidence>
<accession>A0AA36FD08</accession>
<evidence type="ECO:0000259" key="4">
    <source>
        <dbReference type="Pfam" id="PF04500"/>
    </source>
</evidence>
<dbReference type="Proteomes" id="UP001162480">
    <property type="component" value="Chromosome 11"/>
</dbReference>
<keyword evidence="1" id="KW-0479">Metal-binding</keyword>
<protein>
    <recommendedName>
        <fullName evidence="4">FLYWCH-type domain-containing protein</fullName>
    </recommendedName>
</protein>
<evidence type="ECO:0000313" key="5">
    <source>
        <dbReference type="EMBL" id="CAI9730238.1"/>
    </source>
</evidence>
<feature type="domain" description="FLYWCH-type" evidence="4">
    <location>
        <begin position="5"/>
        <end position="64"/>
    </location>
</feature>
<dbReference type="AlphaFoldDB" id="A0AA36FD08"/>
<dbReference type="GO" id="GO:0008270">
    <property type="term" value="F:zinc ion binding"/>
    <property type="evidence" value="ECO:0007669"/>
    <property type="project" value="UniProtKB-KW"/>
</dbReference>
<dbReference type="InterPro" id="IPR007588">
    <property type="entry name" value="Znf_FLYWCH"/>
</dbReference>